<feature type="domain" description="Polysaccharide biosynthesis" evidence="1">
    <location>
        <begin position="16"/>
        <end position="148"/>
    </location>
</feature>
<dbReference type="Pfam" id="PF04669">
    <property type="entry name" value="PBDC1"/>
    <property type="match status" value="1"/>
</dbReference>
<evidence type="ECO:0000313" key="2">
    <source>
        <dbReference type="EMBL" id="CED82679.1"/>
    </source>
</evidence>
<dbReference type="PANTHER" id="PTHR13410:SF9">
    <property type="entry name" value="PROTEIN PBDC1"/>
    <property type="match status" value="1"/>
</dbReference>
<dbReference type="AlphaFoldDB" id="A0A0F7SPU2"/>
<dbReference type="PANTHER" id="PTHR13410">
    <property type="entry name" value="PROTEIN PBDC1"/>
    <property type="match status" value="1"/>
</dbReference>
<name>A0A0F7SPU2_PHARH</name>
<reference evidence="2" key="1">
    <citation type="submission" date="2014-08" db="EMBL/GenBank/DDBJ databases">
        <authorList>
            <person name="Sharma Rahul"/>
            <person name="Thines Marco"/>
        </authorList>
    </citation>
    <scope>NUCLEOTIDE SEQUENCE</scope>
</reference>
<dbReference type="GO" id="GO:0005737">
    <property type="term" value="C:cytoplasm"/>
    <property type="evidence" value="ECO:0007669"/>
    <property type="project" value="TreeGrafter"/>
</dbReference>
<evidence type="ECO:0000259" key="1">
    <source>
        <dbReference type="Pfam" id="PF04669"/>
    </source>
</evidence>
<protein>
    <submittedName>
        <fullName evidence="2">Uncharacterized conserved protein</fullName>
    </submittedName>
</protein>
<proteinExistence type="predicted"/>
<sequence length="155" mass="17771">MAAPFDAEKADNLQDIEKQFAVAVVEHMIAYEKLISSIPPSKIRLTKVDDMMLAHLVRDFPALVSPENDYAALRVLNEDEMKSVKGKEAWRNYVKEYENLVPDYNFGTLVRTDASGDYAQENTTLVLRAQFFAIEIARNRFGLNDRFHEEAQKNN</sequence>
<dbReference type="EMBL" id="LN483142">
    <property type="protein sequence ID" value="CED82679.1"/>
    <property type="molecule type" value="Genomic_DNA"/>
</dbReference>
<dbReference type="InterPro" id="IPR008476">
    <property type="entry name" value="PBDC1_metazoa/fungi"/>
</dbReference>
<dbReference type="InterPro" id="IPR021148">
    <property type="entry name" value="Polysacc_synth_dom"/>
</dbReference>
<dbReference type="InterPro" id="IPR023139">
    <property type="entry name" value="PBDC1-like_dom_sf"/>
</dbReference>
<organism evidence="2">
    <name type="scientific">Phaffia rhodozyma</name>
    <name type="common">Yeast</name>
    <name type="synonym">Xanthophyllomyces dendrorhous</name>
    <dbReference type="NCBI Taxonomy" id="264483"/>
    <lineage>
        <taxon>Eukaryota</taxon>
        <taxon>Fungi</taxon>
        <taxon>Dikarya</taxon>
        <taxon>Basidiomycota</taxon>
        <taxon>Agaricomycotina</taxon>
        <taxon>Tremellomycetes</taxon>
        <taxon>Cystofilobasidiales</taxon>
        <taxon>Mrakiaceae</taxon>
        <taxon>Phaffia</taxon>
    </lineage>
</organism>
<dbReference type="Gene3D" id="1.10.3560.10">
    <property type="entry name" value="yst0336 like domain"/>
    <property type="match status" value="1"/>
</dbReference>
<accession>A0A0F7SPU2</accession>